<reference evidence="6 7" key="1">
    <citation type="submission" date="2020-10" db="EMBL/GenBank/DDBJ databases">
        <title>Connecting structure to function with the recovery of over 1000 high-quality activated sludge metagenome-assembled genomes encoding full-length rRNA genes using long-read sequencing.</title>
        <authorList>
            <person name="Singleton C.M."/>
            <person name="Petriglieri F."/>
            <person name="Kristensen J.M."/>
            <person name="Kirkegaard R.H."/>
            <person name="Michaelsen T.Y."/>
            <person name="Andersen M.H."/>
            <person name="Karst S.M."/>
            <person name="Dueholm M.S."/>
            <person name="Nielsen P.H."/>
            <person name="Albertsen M."/>
        </authorList>
    </citation>
    <scope>NUCLEOTIDE SEQUENCE [LARGE SCALE GENOMIC DNA]</scope>
    <source>
        <strain evidence="3">AalE_18-Q3-R2-46_BAT3C.188</strain>
        <strain evidence="4">Ega_18-Q3-R5-49_MAXAC.001</strain>
        <strain evidence="5">Ribe_18-Q3-R11-54_MAXAC.001</strain>
    </source>
</reference>
<evidence type="ECO:0000313" key="3">
    <source>
        <dbReference type="EMBL" id="MBK6299875.1"/>
    </source>
</evidence>
<dbReference type="InterPro" id="IPR014729">
    <property type="entry name" value="Rossmann-like_a/b/a_fold"/>
</dbReference>
<dbReference type="EMBL" id="JADIXZ010000001">
    <property type="protein sequence ID" value="MBK6299875.1"/>
    <property type="molecule type" value="Genomic_DNA"/>
</dbReference>
<proteinExistence type="inferred from homology"/>
<comment type="similarity">
    <text evidence="1">Belongs to the universal stress protein A family.</text>
</comment>
<evidence type="ECO:0000256" key="1">
    <source>
        <dbReference type="ARBA" id="ARBA00008791"/>
    </source>
</evidence>
<evidence type="ECO:0000259" key="2">
    <source>
        <dbReference type="Pfam" id="PF00582"/>
    </source>
</evidence>
<dbReference type="Proteomes" id="UP000718281">
    <property type="component" value="Unassembled WGS sequence"/>
</dbReference>
<feature type="domain" description="UspA" evidence="2">
    <location>
        <begin position="163"/>
        <end position="299"/>
    </location>
</feature>
<accession>A0A935MA93</accession>
<dbReference type="EMBL" id="JADKGK010000013">
    <property type="protein sequence ID" value="MBL0003544.1"/>
    <property type="molecule type" value="Genomic_DNA"/>
</dbReference>
<sequence>MTKKQSRVQSFSDAVVVGVDGHDSTHAALLWAAAEAGRRKTRLVVMTIQEAYTHDLPFGAGVDEATAIADADTDVTARLAAQAARDAVPGLKVSTVRPEGQAASRLIKASKSAALIVLGSHGRHKRAYAALGTTASTTAMHAKCPVVVVHPDRSAAHAAGPAHVVVGVDGSRDSSLAIDAAADLAGKDGHVNVVNAWWFSMAESGSLVGGDVVEEDKIRARHARGVRNIAAAAQKRHPKVTFTAVSVEGEPVAALVEQAKEADLLVVGARGRGGFGGLLLGSNALKALAASPVPVAVIHK</sequence>
<comment type="caution">
    <text evidence="4">The sequence shown here is derived from an EMBL/GenBank/DDBJ whole genome shotgun (WGS) entry which is preliminary data.</text>
</comment>
<dbReference type="Gene3D" id="3.40.50.620">
    <property type="entry name" value="HUPs"/>
    <property type="match status" value="2"/>
</dbReference>
<evidence type="ECO:0000313" key="7">
    <source>
        <dbReference type="Proteomes" id="UP000726105"/>
    </source>
</evidence>
<evidence type="ECO:0000313" key="4">
    <source>
        <dbReference type="EMBL" id="MBK7273508.1"/>
    </source>
</evidence>
<dbReference type="PANTHER" id="PTHR46268:SF6">
    <property type="entry name" value="UNIVERSAL STRESS PROTEIN UP12"/>
    <property type="match status" value="1"/>
</dbReference>
<dbReference type="PRINTS" id="PR01438">
    <property type="entry name" value="UNVRSLSTRESS"/>
</dbReference>
<feature type="domain" description="UspA" evidence="2">
    <location>
        <begin position="14"/>
        <end position="150"/>
    </location>
</feature>
<dbReference type="InterPro" id="IPR006016">
    <property type="entry name" value="UspA"/>
</dbReference>
<name>A0A935MA93_9MICO</name>
<protein>
    <submittedName>
        <fullName evidence="4">Universal stress protein</fullName>
    </submittedName>
</protein>
<dbReference type="SUPFAM" id="SSF52402">
    <property type="entry name" value="Adenine nucleotide alpha hydrolases-like"/>
    <property type="match status" value="2"/>
</dbReference>
<organism evidence="4 7">
    <name type="scientific">Candidatus Phosphoribacter hodrii</name>
    <dbReference type="NCBI Taxonomy" id="2953743"/>
    <lineage>
        <taxon>Bacteria</taxon>
        <taxon>Bacillati</taxon>
        <taxon>Actinomycetota</taxon>
        <taxon>Actinomycetes</taxon>
        <taxon>Micrococcales</taxon>
        <taxon>Dermatophilaceae</taxon>
        <taxon>Candidatus Phosphoribacter</taxon>
    </lineage>
</organism>
<evidence type="ECO:0000313" key="6">
    <source>
        <dbReference type="Proteomes" id="UP000718281"/>
    </source>
</evidence>
<dbReference type="Pfam" id="PF00582">
    <property type="entry name" value="Usp"/>
    <property type="match status" value="2"/>
</dbReference>
<dbReference type="Proteomes" id="UP000726105">
    <property type="component" value="Unassembled WGS sequence"/>
</dbReference>
<dbReference type="EMBL" id="JADJIB010000003">
    <property type="protein sequence ID" value="MBK7273508.1"/>
    <property type="molecule type" value="Genomic_DNA"/>
</dbReference>
<dbReference type="Proteomes" id="UP000886632">
    <property type="component" value="Unassembled WGS sequence"/>
</dbReference>
<gene>
    <name evidence="3" type="ORF">IPF40_02075</name>
    <name evidence="4" type="ORF">IPI13_10200</name>
    <name evidence="5" type="ORF">IPP00_06015</name>
</gene>
<dbReference type="PANTHER" id="PTHR46268">
    <property type="entry name" value="STRESS RESPONSE PROTEIN NHAX"/>
    <property type="match status" value="1"/>
</dbReference>
<dbReference type="AlphaFoldDB" id="A0A935MA93"/>
<dbReference type="InterPro" id="IPR006015">
    <property type="entry name" value="Universal_stress_UspA"/>
</dbReference>
<evidence type="ECO:0000313" key="5">
    <source>
        <dbReference type="EMBL" id="MBL0003544.1"/>
    </source>
</evidence>